<accession>A0A9R1UJ25</accession>
<keyword evidence="2" id="KW-1185">Reference proteome</keyword>
<proteinExistence type="predicted"/>
<dbReference type="Proteomes" id="UP000235145">
    <property type="component" value="Unassembled WGS sequence"/>
</dbReference>
<reference evidence="1 2" key="1">
    <citation type="journal article" date="2017" name="Nat. Commun.">
        <title>Genome assembly with in vitro proximity ligation data and whole-genome triplication in lettuce.</title>
        <authorList>
            <person name="Reyes-Chin-Wo S."/>
            <person name="Wang Z."/>
            <person name="Yang X."/>
            <person name="Kozik A."/>
            <person name="Arikit S."/>
            <person name="Song C."/>
            <person name="Xia L."/>
            <person name="Froenicke L."/>
            <person name="Lavelle D.O."/>
            <person name="Truco M.J."/>
            <person name="Xia R."/>
            <person name="Zhu S."/>
            <person name="Xu C."/>
            <person name="Xu H."/>
            <person name="Xu X."/>
            <person name="Cox K."/>
            <person name="Korf I."/>
            <person name="Meyers B.C."/>
            <person name="Michelmore R.W."/>
        </authorList>
    </citation>
    <scope>NUCLEOTIDE SEQUENCE [LARGE SCALE GENOMIC DNA]</scope>
    <source>
        <strain evidence="2">cv. Salinas</strain>
        <tissue evidence="1">Seedlings</tissue>
    </source>
</reference>
<organism evidence="1 2">
    <name type="scientific">Lactuca sativa</name>
    <name type="common">Garden lettuce</name>
    <dbReference type="NCBI Taxonomy" id="4236"/>
    <lineage>
        <taxon>Eukaryota</taxon>
        <taxon>Viridiplantae</taxon>
        <taxon>Streptophyta</taxon>
        <taxon>Embryophyta</taxon>
        <taxon>Tracheophyta</taxon>
        <taxon>Spermatophyta</taxon>
        <taxon>Magnoliopsida</taxon>
        <taxon>eudicotyledons</taxon>
        <taxon>Gunneridae</taxon>
        <taxon>Pentapetalae</taxon>
        <taxon>asterids</taxon>
        <taxon>campanulids</taxon>
        <taxon>Asterales</taxon>
        <taxon>Asteraceae</taxon>
        <taxon>Cichorioideae</taxon>
        <taxon>Cichorieae</taxon>
        <taxon>Lactucinae</taxon>
        <taxon>Lactuca</taxon>
    </lineage>
</organism>
<gene>
    <name evidence="1" type="ORF">LSAT_V11C900484430</name>
</gene>
<sequence>MPLSLYPNLLSNPLTTHLHGQLNHRCPHICQHMVAKRQRPRCSDSDIVCVINSIDPKSPFSSMLITQRMIMLLGPPSSRMWINRFVESTFRNLNKSLKILNSVEKRRSSFTNKDSHMFDFLMNGLVRSGVKGRAKYMVSIYSEKSSI</sequence>
<dbReference type="EMBL" id="NBSK02000009">
    <property type="protein sequence ID" value="KAJ0187841.1"/>
    <property type="molecule type" value="Genomic_DNA"/>
</dbReference>
<evidence type="ECO:0000313" key="2">
    <source>
        <dbReference type="Proteomes" id="UP000235145"/>
    </source>
</evidence>
<name>A0A9R1UJ25_LACSA</name>
<protein>
    <submittedName>
        <fullName evidence="1">Uncharacterized protein</fullName>
    </submittedName>
</protein>
<evidence type="ECO:0000313" key="1">
    <source>
        <dbReference type="EMBL" id="KAJ0187841.1"/>
    </source>
</evidence>
<dbReference type="AlphaFoldDB" id="A0A9R1UJ25"/>
<comment type="caution">
    <text evidence="1">The sequence shown here is derived from an EMBL/GenBank/DDBJ whole genome shotgun (WGS) entry which is preliminary data.</text>
</comment>